<dbReference type="InterPro" id="IPR034016">
    <property type="entry name" value="M1_APN-typ"/>
</dbReference>
<evidence type="ECO:0000256" key="20">
    <source>
        <dbReference type="PIRSR" id="PIRSR634016-2"/>
    </source>
</evidence>
<evidence type="ECO:0000256" key="13">
    <source>
        <dbReference type="ARBA" id="ARBA00022968"/>
    </source>
</evidence>
<dbReference type="GO" id="GO:0008217">
    <property type="term" value="P:regulation of blood pressure"/>
    <property type="evidence" value="ECO:0007669"/>
    <property type="project" value="TreeGrafter"/>
</dbReference>
<feature type="domain" description="Aminopeptidase N-like N-terminal" evidence="27">
    <location>
        <begin position="95"/>
        <end position="290"/>
    </location>
</feature>
<evidence type="ECO:0000259" key="26">
    <source>
        <dbReference type="Pfam" id="PF11838"/>
    </source>
</evidence>
<dbReference type="FunFam" id="2.60.40.1730:FF:000006">
    <property type="entry name" value="Aminopeptidase"/>
    <property type="match status" value="1"/>
</dbReference>
<protein>
    <recommendedName>
        <fullName evidence="23">Aminopeptidase</fullName>
        <ecNumber evidence="23">3.4.11.-</ecNumber>
    </recommendedName>
</protein>
<dbReference type="GeneID" id="105905065"/>
<keyword evidence="15 23" id="KW-0482">Metalloprotease</keyword>
<feature type="binding site" evidence="20">
    <location>
        <position position="896"/>
    </location>
    <ligand>
        <name>substrate</name>
    </ligand>
</feature>
<dbReference type="Gene3D" id="2.60.40.1730">
    <property type="entry name" value="tricorn interacting facor f3 domain"/>
    <property type="match status" value="1"/>
</dbReference>
<keyword evidence="13" id="KW-0735">Signal-anchor</keyword>
<dbReference type="GO" id="GO:0005886">
    <property type="term" value="C:plasma membrane"/>
    <property type="evidence" value="ECO:0007669"/>
    <property type="project" value="UniProtKB-SubCell"/>
</dbReference>
<evidence type="ECO:0000256" key="15">
    <source>
        <dbReference type="ARBA" id="ARBA00023049"/>
    </source>
</evidence>
<feature type="active site" description="Proton acceptor" evidence="19">
    <location>
        <position position="398"/>
    </location>
</feature>
<dbReference type="GO" id="GO:0042277">
    <property type="term" value="F:peptide binding"/>
    <property type="evidence" value="ECO:0007669"/>
    <property type="project" value="TreeGrafter"/>
</dbReference>
<evidence type="ECO:0000256" key="3">
    <source>
        <dbReference type="ARBA" id="ARBA00010136"/>
    </source>
</evidence>
<evidence type="ECO:0000259" key="25">
    <source>
        <dbReference type="Pfam" id="PF01433"/>
    </source>
</evidence>
<comment type="similarity">
    <text evidence="3 23">Belongs to the peptidase M1 family.</text>
</comment>
<dbReference type="OrthoDB" id="510539at2759"/>
<proteinExistence type="inferred from homology"/>
<dbReference type="InterPro" id="IPR027268">
    <property type="entry name" value="Peptidase_M4/M1_CTD_sf"/>
</dbReference>
<dbReference type="PRINTS" id="PR00756">
    <property type="entry name" value="ALADIPTASE"/>
</dbReference>
<evidence type="ECO:0000256" key="24">
    <source>
        <dbReference type="SAM" id="MobiDB-lite"/>
    </source>
</evidence>
<dbReference type="GO" id="GO:0043171">
    <property type="term" value="P:peptide catabolic process"/>
    <property type="evidence" value="ECO:0007669"/>
    <property type="project" value="TreeGrafter"/>
</dbReference>
<dbReference type="KEGG" id="char:105905065"/>
<evidence type="ECO:0000256" key="2">
    <source>
        <dbReference type="ARBA" id="ARBA00004401"/>
    </source>
</evidence>
<dbReference type="Pfam" id="PF17900">
    <property type="entry name" value="Peptidase_M1_N"/>
    <property type="match status" value="1"/>
</dbReference>
<keyword evidence="8 23" id="KW-0812">Transmembrane</keyword>
<dbReference type="GO" id="GO:0005615">
    <property type="term" value="C:extracellular space"/>
    <property type="evidence" value="ECO:0007669"/>
    <property type="project" value="TreeGrafter"/>
</dbReference>
<evidence type="ECO:0000256" key="6">
    <source>
        <dbReference type="ARBA" id="ARBA00022475"/>
    </source>
</evidence>
<dbReference type="GO" id="GO:0008270">
    <property type="term" value="F:zinc ion binding"/>
    <property type="evidence" value="ECO:0007669"/>
    <property type="project" value="UniProtKB-UniRule"/>
</dbReference>
<evidence type="ECO:0000256" key="12">
    <source>
        <dbReference type="ARBA" id="ARBA00022837"/>
    </source>
</evidence>
<dbReference type="CDD" id="cd09601">
    <property type="entry name" value="M1_APN-Q_like"/>
    <property type="match status" value="1"/>
</dbReference>
<evidence type="ECO:0000256" key="7">
    <source>
        <dbReference type="ARBA" id="ARBA00022670"/>
    </source>
</evidence>
<evidence type="ECO:0000259" key="27">
    <source>
        <dbReference type="Pfam" id="PF17900"/>
    </source>
</evidence>
<evidence type="ECO:0000256" key="4">
    <source>
        <dbReference type="ARBA" id="ARBA00011748"/>
    </source>
</evidence>
<dbReference type="InterPro" id="IPR001930">
    <property type="entry name" value="Peptidase_M1"/>
</dbReference>
<evidence type="ECO:0000256" key="16">
    <source>
        <dbReference type="ARBA" id="ARBA00023136"/>
    </source>
</evidence>
<dbReference type="EC" id="3.4.11.-" evidence="23"/>
<keyword evidence="9 21" id="KW-0479">Metal-binding</keyword>
<dbReference type="GO" id="GO:0004230">
    <property type="term" value="F:glutamyl aminopeptidase activity"/>
    <property type="evidence" value="ECO:0007669"/>
    <property type="project" value="UniProtKB-EC"/>
</dbReference>
<evidence type="ECO:0000256" key="5">
    <source>
        <dbReference type="ARBA" id="ARBA00022438"/>
    </source>
</evidence>
<comment type="subunit">
    <text evidence="4">Homodimer; disulfide-linked.</text>
</comment>
<name>A0A6P8GFG9_CLUHA</name>
<organism evidence="28 29">
    <name type="scientific">Clupea harengus</name>
    <name type="common">Atlantic herring</name>
    <dbReference type="NCBI Taxonomy" id="7950"/>
    <lineage>
        <taxon>Eukaryota</taxon>
        <taxon>Metazoa</taxon>
        <taxon>Chordata</taxon>
        <taxon>Craniata</taxon>
        <taxon>Vertebrata</taxon>
        <taxon>Euteleostomi</taxon>
        <taxon>Actinopterygii</taxon>
        <taxon>Neopterygii</taxon>
        <taxon>Teleostei</taxon>
        <taxon>Clupei</taxon>
        <taxon>Clupeiformes</taxon>
        <taxon>Clupeoidei</taxon>
        <taxon>Clupeidae</taxon>
        <taxon>Clupea</taxon>
    </lineage>
</organism>
<keyword evidence="16 23" id="KW-0472">Membrane</keyword>
<feature type="binding site" evidence="20">
    <location>
        <position position="227"/>
    </location>
    <ligand>
        <name>substrate</name>
    </ligand>
</feature>
<keyword evidence="18" id="KW-0325">Glycoprotein</keyword>
<dbReference type="Gene3D" id="2.60.40.1910">
    <property type="match status" value="1"/>
</dbReference>
<dbReference type="SUPFAM" id="SSF55486">
    <property type="entry name" value="Metalloproteases ('zincins'), catalytic domain"/>
    <property type="match status" value="1"/>
</dbReference>
<evidence type="ECO:0000313" key="28">
    <source>
        <dbReference type="Proteomes" id="UP000515152"/>
    </source>
</evidence>
<feature type="binding site" evidence="21">
    <location>
        <position position="397"/>
    </location>
    <ligand>
        <name>Zn(2+)</name>
        <dbReference type="ChEBI" id="CHEBI:29105"/>
        <note>catalytic</note>
    </ligand>
</feature>
<feature type="domain" description="ERAP1-like C-terminal" evidence="26">
    <location>
        <begin position="624"/>
        <end position="944"/>
    </location>
</feature>
<dbReference type="PANTHER" id="PTHR11533">
    <property type="entry name" value="PROTEASE M1 ZINC METALLOPROTEASE"/>
    <property type="match status" value="1"/>
</dbReference>
<evidence type="ECO:0000256" key="21">
    <source>
        <dbReference type="PIRSR" id="PIRSR634016-3"/>
    </source>
</evidence>
<dbReference type="RefSeq" id="XP_031435996.1">
    <property type="nucleotide sequence ID" value="XM_031580136.2"/>
</dbReference>
<feature type="site" description="Transition state stabilizer" evidence="22">
    <location>
        <position position="483"/>
    </location>
</feature>
<evidence type="ECO:0000256" key="19">
    <source>
        <dbReference type="PIRSR" id="PIRSR634016-1"/>
    </source>
</evidence>
<dbReference type="SUPFAM" id="SSF63737">
    <property type="entry name" value="Leukotriene A4 hydrolase N-terminal domain"/>
    <property type="match status" value="1"/>
</dbReference>
<feature type="domain" description="Peptidase M1 membrane alanine aminopeptidase" evidence="25">
    <location>
        <begin position="325"/>
        <end position="542"/>
    </location>
</feature>
<dbReference type="GO" id="GO:0005737">
    <property type="term" value="C:cytoplasm"/>
    <property type="evidence" value="ECO:0007669"/>
    <property type="project" value="TreeGrafter"/>
</dbReference>
<keyword evidence="17" id="KW-1015">Disulfide bond</keyword>
<evidence type="ECO:0000256" key="23">
    <source>
        <dbReference type="RuleBase" id="RU364040"/>
    </source>
</evidence>
<dbReference type="PANTHER" id="PTHR11533:SF276">
    <property type="entry name" value="GLUTAMYL AMINOPEPTIDASE"/>
    <property type="match status" value="1"/>
</dbReference>
<feature type="binding site" evidence="20">
    <location>
        <begin position="361"/>
        <end position="365"/>
    </location>
    <ligand>
        <name>substrate</name>
    </ligand>
</feature>
<dbReference type="AlphaFoldDB" id="A0A6P8GFG9"/>
<keyword evidence="12" id="KW-0106">Calcium</keyword>
<dbReference type="Gene3D" id="1.10.390.10">
    <property type="entry name" value="Neutral Protease Domain 2"/>
    <property type="match status" value="1"/>
</dbReference>
<keyword evidence="7 23" id="KW-0645">Protease</keyword>
<dbReference type="FunFam" id="1.10.390.10:FF:000016">
    <property type="entry name" value="Glutamyl aminopeptidase"/>
    <property type="match status" value="1"/>
</dbReference>
<dbReference type="InterPro" id="IPR042097">
    <property type="entry name" value="Aminopeptidase_N-like_N_sf"/>
</dbReference>
<comment type="cofactor">
    <cofactor evidence="21 23">
        <name>Zn(2+)</name>
        <dbReference type="ChEBI" id="CHEBI:29105"/>
    </cofactor>
    <text evidence="21 23">Binds 1 zinc ion per subunit.</text>
</comment>
<keyword evidence="6" id="KW-1003">Cell membrane</keyword>
<dbReference type="Proteomes" id="UP000515152">
    <property type="component" value="Chromosome 14"/>
</dbReference>
<keyword evidence="10 23" id="KW-0378">Hydrolase</keyword>
<dbReference type="InterPro" id="IPR050344">
    <property type="entry name" value="Peptidase_M1_aminopeptidases"/>
</dbReference>
<keyword evidence="5 23" id="KW-0031">Aminopeptidase</keyword>
<accession>A0A6P8GFG9</accession>
<evidence type="ECO:0000256" key="9">
    <source>
        <dbReference type="ARBA" id="ARBA00022723"/>
    </source>
</evidence>
<keyword evidence="14 23" id="KW-1133">Transmembrane helix</keyword>
<comment type="catalytic activity">
    <reaction evidence="1">
        <text>Release of N-terminal glutamate (and to a lesser extent aspartate) from a peptide.</text>
        <dbReference type="EC" id="3.4.11.7"/>
    </reaction>
</comment>
<feature type="binding site" evidence="21">
    <location>
        <position position="401"/>
    </location>
    <ligand>
        <name>Zn(2+)</name>
        <dbReference type="ChEBI" id="CHEBI:29105"/>
        <note>catalytic</note>
    </ligand>
</feature>
<evidence type="ECO:0000256" key="10">
    <source>
        <dbReference type="ARBA" id="ARBA00022801"/>
    </source>
</evidence>
<evidence type="ECO:0000313" key="29">
    <source>
        <dbReference type="RefSeq" id="XP_031435996.1"/>
    </source>
</evidence>
<dbReference type="GO" id="GO:0006508">
    <property type="term" value="P:proteolysis"/>
    <property type="evidence" value="ECO:0007669"/>
    <property type="project" value="UniProtKB-KW"/>
</dbReference>
<evidence type="ECO:0000256" key="18">
    <source>
        <dbReference type="ARBA" id="ARBA00023180"/>
    </source>
</evidence>
<dbReference type="InterPro" id="IPR045357">
    <property type="entry name" value="Aminopeptidase_N-like_N"/>
</dbReference>
<dbReference type="Pfam" id="PF01433">
    <property type="entry name" value="Peptidase_M1"/>
    <property type="match status" value="1"/>
</dbReference>
<dbReference type="Gene3D" id="1.25.50.20">
    <property type="match status" value="1"/>
</dbReference>
<evidence type="ECO:0000256" key="14">
    <source>
        <dbReference type="ARBA" id="ARBA00022989"/>
    </source>
</evidence>
<reference evidence="29" key="1">
    <citation type="submission" date="2025-08" db="UniProtKB">
        <authorList>
            <consortium name="RefSeq"/>
        </authorList>
    </citation>
    <scope>IDENTIFICATION</scope>
</reference>
<keyword evidence="28" id="KW-1185">Reference proteome</keyword>
<comment type="subcellular location">
    <subcellularLocation>
        <location evidence="2">Cell membrane</location>
        <topology evidence="2">Single-pass type II membrane protein</topology>
    </subcellularLocation>
</comment>
<dbReference type="InterPro" id="IPR024571">
    <property type="entry name" value="ERAP1-like_C_dom"/>
</dbReference>
<feature type="region of interest" description="Disordered" evidence="24">
    <location>
        <begin position="43"/>
        <end position="78"/>
    </location>
</feature>
<dbReference type="FunFam" id="1.25.50.20:FF:000001">
    <property type="entry name" value="Aminopeptidase"/>
    <property type="match status" value="1"/>
</dbReference>
<evidence type="ECO:0000256" key="1">
    <source>
        <dbReference type="ARBA" id="ARBA00001703"/>
    </source>
</evidence>
<dbReference type="FunFam" id="2.60.40.1910:FF:000003">
    <property type="entry name" value="Aminopeptidase"/>
    <property type="match status" value="1"/>
</dbReference>
<feature type="binding site" evidence="21">
    <location>
        <position position="420"/>
    </location>
    <ligand>
        <name>Zn(2+)</name>
        <dbReference type="ChEBI" id="CHEBI:29105"/>
        <note>catalytic</note>
    </ligand>
</feature>
<evidence type="ECO:0000256" key="22">
    <source>
        <dbReference type="PIRSR" id="PIRSR634016-4"/>
    </source>
</evidence>
<keyword evidence="11 21" id="KW-0862">Zinc</keyword>
<evidence type="ECO:0000256" key="8">
    <source>
        <dbReference type="ARBA" id="ARBA00022692"/>
    </source>
</evidence>
<evidence type="ECO:0000256" key="11">
    <source>
        <dbReference type="ARBA" id="ARBA00022833"/>
    </source>
</evidence>
<feature type="transmembrane region" description="Helical" evidence="23">
    <location>
        <begin position="21"/>
        <end position="42"/>
    </location>
</feature>
<dbReference type="Pfam" id="PF11838">
    <property type="entry name" value="ERAP1_C"/>
    <property type="match status" value="1"/>
</dbReference>
<gene>
    <name evidence="29" type="primary">LOC105905065</name>
</gene>
<sequence length="966" mass="109484">MAMERMDLEKESKSYCIRGKHVAIICAVVVVTGIAVGLGVGLTRPTSDGEGGEGNPKPTEPPKPTSPPPADRGPCQASNDTAGAWKDFRLPGYIVPFHYDLHLEPDLQTDLYTGSVSIHLNLNQDSSHLWLHIRETFVSAVPTLKRVQNNGGTTTETAVGVKGCFEYKPQQYVVVEGQSQLAATGPNEHYVLTLDFQGWLNGSLVGFYRTTYQENGVTKKIAATDHEPTDARKSFPCFDEPNKKATYKISITHDGTYSTLSNMPVESEANLRDGRKKTSFVKSVKMSTYLVCFAVHQFTSVERESNRGIPLRIWAQPLQIHTAEYAANVTKVIFDYFEEYFDINYSIDKLDKIAIPDFGTGAMENWGLITYRENNLLYDENESSSYNKQRVASVIAHELVHQWFGNIVTMDWWDDLWLNEGFASFFEYVGVEKAEPDWGMRDIMLISDVLPVMVDDALLSSHPIIVSVSTPAEITSVFDSISYSKGASILRMLEDLLGRDTFRDGCRVYLKKFTFQNAKTSDFWQTQAEVSGLPVADIMDTWTKQMGYPVLELTVSPTEAKLTQNRFLLDPKADATTPPVPLGYKWTIPVKWQSVLSNKNMSQMFDKSSADIVITGYSPTTDGLIKVNNDHLGFYRVNHEDSMWSDISDQLLANHQEFDPADRTSYIDDVFALARADLLDYGNAFNLTKYLRNETAYIAWDRVSSSTAYARDMLSDDDDLYRRFQTLFRGYVQGIAADKGWDDVGTQTERLLRETVLGIACQMGDPQALTQASAIFNQWIDGTLDRVGVNLRLLVYRYGMKNAGTKEKWEKMFQRYRDATLAQEKDKLLYGLASVEDVSLLNRLLESSKDEAIIRSQDLFTVVRYVAANKYGKTMAWDWTTLNWDYLVNRYTINDRSLGRLLTSISSKYNTDVQLWQMEHFFAMTPNAGAGEMPRKQALETVKNNIEWLRLNKEEIRLWLVNNVTE</sequence>
<evidence type="ECO:0000256" key="17">
    <source>
        <dbReference type="ARBA" id="ARBA00023157"/>
    </source>
</evidence>
<feature type="compositionally biased region" description="Pro residues" evidence="24">
    <location>
        <begin position="58"/>
        <end position="71"/>
    </location>
</feature>
<dbReference type="InterPro" id="IPR014782">
    <property type="entry name" value="Peptidase_M1_dom"/>
</dbReference>
<dbReference type="GO" id="GO:0070006">
    <property type="term" value="F:metalloaminopeptidase activity"/>
    <property type="evidence" value="ECO:0007669"/>
    <property type="project" value="TreeGrafter"/>
</dbReference>